<keyword evidence="2" id="KW-1185">Reference proteome</keyword>
<evidence type="ECO:0000313" key="1">
    <source>
        <dbReference type="EMBL" id="NYE21602.1"/>
    </source>
</evidence>
<name>A0A7Y9GRZ8_9MICO</name>
<dbReference type="EMBL" id="JACCBV010000001">
    <property type="protein sequence ID" value="NYE21602.1"/>
    <property type="molecule type" value="Genomic_DNA"/>
</dbReference>
<evidence type="ECO:0000313" key="2">
    <source>
        <dbReference type="Proteomes" id="UP000576969"/>
    </source>
</evidence>
<comment type="caution">
    <text evidence="1">The sequence shown here is derived from an EMBL/GenBank/DDBJ whole genome shotgun (WGS) entry which is preliminary data.</text>
</comment>
<proteinExistence type="predicted"/>
<dbReference type="Proteomes" id="UP000576969">
    <property type="component" value="Unassembled WGS sequence"/>
</dbReference>
<dbReference type="AlphaFoldDB" id="A0A7Y9GRZ8"/>
<dbReference type="RefSeq" id="WP_179492315.1">
    <property type="nucleotide sequence ID" value="NZ_JACCBV010000001.1"/>
</dbReference>
<protein>
    <submittedName>
        <fullName evidence="1">Uncharacterized protein</fullName>
    </submittedName>
</protein>
<sequence>MAIIQRSEYSMTGYTMSYQKFLEKLMMHISTEQGNLVLELSQAESDRLAVALAAGVGDAQEPGQNDA</sequence>
<organism evidence="1 2">
    <name type="scientific">Microbacterium immunditiarum</name>
    <dbReference type="NCBI Taxonomy" id="337480"/>
    <lineage>
        <taxon>Bacteria</taxon>
        <taxon>Bacillati</taxon>
        <taxon>Actinomycetota</taxon>
        <taxon>Actinomycetes</taxon>
        <taxon>Micrococcales</taxon>
        <taxon>Microbacteriaceae</taxon>
        <taxon>Microbacterium</taxon>
    </lineage>
</organism>
<gene>
    <name evidence="1" type="ORF">BJ991_003630</name>
</gene>
<reference evidence="1 2" key="1">
    <citation type="submission" date="2020-07" db="EMBL/GenBank/DDBJ databases">
        <title>Sequencing the genomes of 1000 actinobacteria strains.</title>
        <authorList>
            <person name="Klenk H.-P."/>
        </authorList>
    </citation>
    <scope>NUCLEOTIDE SEQUENCE [LARGE SCALE GENOMIC DNA]</scope>
    <source>
        <strain evidence="1 2">DSM 24662</strain>
    </source>
</reference>
<accession>A0A7Y9GRZ8</accession>